<feature type="region of interest" description="Disordered" evidence="1">
    <location>
        <begin position="47"/>
        <end position="81"/>
    </location>
</feature>
<feature type="region of interest" description="Disordered" evidence="1">
    <location>
        <begin position="732"/>
        <end position="768"/>
    </location>
</feature>
<organism evidence="2 3">
    <name type="scientific">Fragilariopsis cylindrus CCMP1102</name>
    <dbReference type="NCBI Taxonomy" id="635003"/>
    <lineage>
        <taxon>Eukaryota</taxon>
        <taxon>Sar</taxon>
        <taxon>Stramenopiles</taxon>
        <taxon>Ochrophyta</taxon>
        <taxon>Bacillariophyta</taxon>
        <taxon>Bacillariophyceae</taxon>
        <taxon>Bacillariophycidae</taxon>
        <taxon>Bacillariales</taxon>
        <taxon>Bacillariaceae</taxon>
        <taxon>Fragilariopsis</taxon>
    </lineage>
</organism>
<proteinExistence type="predicted"/>
<evidence type="ECO:0000313" key="3">
    <source>
        <dbReference type="Proteomes" id="UP000095751"/>
    </source>
</evidence>
<accession>A0A1E7F052</accession>
<name>A0A1E7F052_9STRA</name>
<protein>
    <submittedName>
        <fullName evidence="2">Uncharacterized protein</fullName>
    </submittedName>
</protein>
<keyword evidence="3" id="KW-1185">Reference proteome</keyword>
<gene>
    <name evidence="2" type="ORF">FRACYDRAFT_245462</name>
</gene>
<evidence type="ECO:0000313" key="2">
    <source>
        <dbReference type="EMBL" id="OEU11496.1"/>
    </source>
</evidence>
<dbReference type="KEGG" id="fcy:FRACYDRAFT_245462"/>
<feature type="compositionally biased region" description="Polar residues" evidence="1">
    <location>
        <begin position="49"/>
        <end position="58"/>
    </location>
</feature>
<feature type="compositionally biased region" description="Basic and acidic residues" evidence="1">
    <location>
        <begin position="136"/>
        <end position="150"/>
    </location>
</feature>
<feature type="region of interest" description="Disordered" evidence="1">
    <location>
        <begin position="826"/>
        <end position="943"/>
    </location>
</feature>
<feature type="compositionally biased region" description="Polar residues" evidence="1">
    <location>
        <begin position="832"/>
        <end position="842"/>
    </location>
</feature>
<dbReference type="EMBL" id="KV784367">
    <property type="protein sequence ID" value="OEU11496.1"/>
    <property type="molecule type" value="Genomic_DNA"/>
</dbReference>
<feature type="region of interest" description="Disordered" evidence="1">
    <location>
        <begin position="129"/>
        <end position="224"/>
    </location>
</feature>
<feature type="compositionally biased region" description="Acidic residues" evidence="1">
    <location>
        <begin position="874"/>
        <end position="886"/>
    </location>
</feature>
<dbReference type="AlphaFoldDB" id="A0A1E7F052"/>
<feature type="compositionally biased region" description="Acidic residues" evidence="1">
    <location>
        <begin position="852"/>
        <end position="861"/>
    </location>
</feature>
<dbReference type="InParanoid" id="A0A1E7F052"/>
<dbReference type="PANTHER" id="PTHR42264">
    <property type="entry name" value="EPHRIN_REC_LIKE DOMAIN-CONTAINING PROTEIN"/>
    <property type="match status" value="1"/>
</dbReference>
<sequence>MSNTVQAGWNFDNIDSIVDEISVGTNSSYKKNENTRKNDGEMILAKSATPHTGISHGNNTDEEGWTMTSPGRKKPKDNNKVASTESIITTIDGNIDQIDAGTSNRIFVTSPGRKDKCNIPDDRLFELDFTPTSMAEGDKERETGTDKAQDNGEDDDNNNDTNGQNNGNREENDKEKDKNKQDDGNKTNNDDRNRNNSRGNESGGRGGRGGRRGKSERKQTPRTEWETYDFSISFNPKTMINKNPDAEFQAVLSEIMKKSPGVTFHPTNEDMFPKPKPFTTIQEYPQNEAAFKDFFEVYANKGLTTYRIFLKATMQYNELDLRNSLLNYLRSNNLWMSSDLISENVDEMIGYISYGHDKLVWRPECEKKINNGIQALIQSDSVSEALKFKIEGLKKGIHVRVAAGTFRGGTKNDPVMCEGLVLRTTKAQARAAIELLGLMDENILGPFYGIVPRGIDKELGPKMYGDLLRANNDMLNTLRSIAVVNWPEELFLDKYNSAPDVAGTMAMRIDNLLLNVWNCVAIEKTTDTTTKGKYLLIFQEKDMEKAKISIGNLIEAFGRKGGRPTAKIALARYHEFPEFDSIQRVSQSVHSKGLRLRAMLETAAAQRTTGTPKKAPQQKFHFHIDKELQTNLPITTQKSYINAATNQKKLTIVQTPPAKLQPIIRQLTHPITQGTTPTSQLTTTQQEAMTVATNHSGLSIDQQTITTMMTHMTQMSTQFKEMETDRIIREDKNEMKRQEREDRIETKRQEREAKAEEKRYEREARMEEKRLEAETKLYTVLQTMMTITVNKNNNQDNNQSKELIPDELTTGKTDVTSALTTSIITTSTQSTKRSQAELSNNNEETEMKDAENGEEQADEEEALKTKRNKTIEQTEQEDEIVDDDDMNIDHAQQNTINTQDKQPTTETVMMNTDNNTSSFAQDFNNQQFKSKTNTPPWQGVSKQ</sequence>
<feature type="compositionally biased region" description="Basic and acidic residues" evidence="1">
    <location>
        <begin position="168"/>
        <end position="194"/>
    </location>
</feature>
<feature type="compositionally biased region" description="Polar residues" evidence="1">
    <location>
        <begin position="890"/>
        <end position="943"/>
    </location>
</feature>
<reference evidence="2 3" key="1">
    <citation type="submission" date="2016-09" db="EMBL/GenBank/DDBJ databases">
        <title>Extensive genetic diversity and differential bi-allelic expression allows diatom success in the polar Southern Ocean.</title>
        <authorList>
            <consortium name="DOE Joint Genome Institute"/>
            <person name="Mock T."/>
            <person name="Otillar R.P."/>
            <person name="Strauss J."/>
            <person name="Dupont C."/>
            <person name="Frickenhaus S."/>
            <person name="Maumus F."/>
            <person name="Mcmullan M."/>
            <person name="Sanges R."/>
            <person name="Schmutz J."/>
            <person name="Toseland A."/>
            <person name="Valas R."/>
            <person name="Veluchamy A."/>
            <person name="Ward B.J."/>
            <person name="Allen A."/>
            <person name="Barry K."/>
            <person name="Falciatore A."/>
            <person name="Ferrante M."/>
            <person name="Fortunato A.E."/>
            <person name="Gloeckner G."/>
            <person name="Gruber A."/>
            <person name="Hipkin R."/>
            <person name="Janech M."/>
            <person name="Kroth P."/>
            <person name="Leese F."/>
            <person name="Lindquist E."/>
            <person name="Lyon B.R."/>
            <person name="Martin J."/>
            <person name="Mayer C."/>
            <person name="Parker M."/>
            <person name="Quesneville H."/>
            <person name="Raymond J."/>
            <person name="Uhlig C."/>
            <person name="Valentin K.U."/>
            <person name="Worden A.Z."/>
            <person name="Armbrust E.V."/>
            <person name="Bowler C."/>
            <person name="Green B."/>
            <person name="Moulton V."/>
            <person name="Van Oosterhout C."/>
            <person name="Grigoriev I."/>
        </authorList>
    </citation>
    <scope>NUCLEOTIDE SEQUENCE [LARGE SCALE GENOMIC DNA]</scope>
    <source>
        <strain evidence="2 3">CCMP1102</strain>
    </source>
</reference>
<evidence type="ECO:0000256" key="1">
    <source>
        <dbReference type="SAM" id="MobiDB-lite"/>
    </source>
</evidence>
<dbReference type="Proteomes" id="UP000095751">
    <property type="component" value="Unassembled WGS sequence"/>
</dbReference>